<accession>A0A1Y2FVQ7</accession>
<organism evidence="2 3">
    <name type="scientific">Leucosporidium creatinivorum</name>
    <dbReference type="NCBI Taxonomy" id="106004"/>
    <lineage>
        <taxon>Eukaryota</taxon>
        <taxon>Fungi</taxon>
        <taxon>Dikarya</taxon>
        <taxon>Basidiomycota</taxon>
        <taxon>Pucciniomycotina</taxon>
        <taxon>Microbotryomycetes</taxon>
        <taxon>Leucosporidiales</taxon>
        <taxon>Leucosporidium</taxon>
    </lineage>
</organism>
<protein>
    <recommendedName>
        <fullName evidence="1">F-box domain-containing protein</fullName>
    </recommendedName>
</protein>
<dbReference type="SUPFAM" id="SSF52047">
    <property type="entry name" value="RNI-like"/>
    <property type="match status" value="1"/>
</dbReference>
<comment type="caution">
    <text evidence="2">The sequence shown here is derived from an EMBL/GenBank/DDBJ whole genome shotgun (WGS) entry which is preliminary data.</text>
</comment>
<dbReference type="InterPro" id="IPR032675">
    <property type="entry name" value="LRR_dom_sf"/>
</dbReference>
<evidence type="ECO:0000313" key="3">
    <source>
        <dbReference type="Proteomes" id="UP000193467"/>
    </source>
</evidence>
<dbReference type="InParanoid" id="A0A1Y2FVQ7"/>
<gene>
    <name evidence="2" type="ORF">BCR35DRAFT_351211</name>
</gene>
<dbReference type="Proteomes" id="UP000193467">
    <property type="component" value="Unassembled WGS sequence"/>
</dbReference>
<keyword evidence="3" id="KW-1185">Reference proteome</keyword>
<proteinExistence type="predicted"/>
<evidence type="ECO:0000259" key="1">
    <source>
        <dbReference type="Pfam" id="PF12937"/>
    </source>
</evidence>
<dbReference type="OrthoDB" id="2519410at2759"/>
<evidence type="ECO:0000313" key="2">
    <source>
        <dbReference type="EMBL" id="ORY88078.1"/>
    </source>
</evidence>
<dbReference type="STRING" id="106004.A0A1Y2FVQ7"/>
<name>A0A1Y2FVQ7_9BASI</name>
<dbReference type="InterPro" id="IPR001810">
    <property type="entry name" value="F-box_dom"/>
</dbReference>
<dbReference type="Gene3D" id="3.80.10.10">
    <property type="entry name" value="Ribonuclease Inhibitor"/>
    <property type="match status" value="1"/>
</dbReference>
<feature type="domain" description="F-box" evidence="1">
    <location>
        <begin position="19"/>
        <end position="73"/>
    </location>
</feature>
<reference evidence="2 3" key="1">
    <citation type="submission" date="2016-07" db="EMBL/GenBank/DDBJ databases">
        <title>Pervasive Adenine N6-methylation of Active Genes in Fungi.</title>
        <authorList>
            <consortium name="DOE Joint Genome Institute"/>
            <person name="Mondo S.J."/>
            <person name="Dannebaum R.O."/>
            <person name="Kuo R.C."/>
            <person name="Labutti K."/>
            <person name="Haridas S."/>
            <person name="Kuo A."/>
            <person name="Salamov A."/>
            <person name="Ahrendt S.R."/>
            <person name="Lipzen A."/>
            <person name="Sullivan W."/>
            <person name="Andreopoulos W.B."/>
            <person name="Clum A."/>
            <person name="Lindquist E."/>
            <person name="Daum C."/>
            <person name="Ramamoorthy G.K."/>
            <person name="Gryganskyi A."/>
            <person name="Culley D."/>
            <person name="Magnuson J.K."/>
            <person name="James T.Y."/>
            <person name="O'Malley M.A."/>
            <person name="Stajich J.E."/>
            <person name="Spatafora J.W."/>
            <person name="Visel A."/>
            <person name="Grigoriev I.V."/>
        </authorList>
    </citation>
    <scope>NUCLEOTIDE SEQUENCE [LARGE SCALE GENOMIC DNA]</scope>
    <source>
        <strain evidence="2 3">62-1032</strain>
    </source>
</reference>
<dbReference type="AlphaFoldDB" id="A0A1Y2FVQ7"/>
<dbReference type="EMBL" id="MCGR01000012">
    <property type="protein sequence ID" value="ORY88078.1"/>
    <property type="molecule type" value="Genomic_DNA"/>
</dbReference>
<sequence length="361" mass="39923">MDDTLSPPVDAEAVVKSLPSLPLEIIYHIIKLSLPLVRFNTFRERYELLRTFSLVSKSWTSLAQAELWRHICVDSRDALVALHAAIAGSEASLAATRRVGLSIRLSNVASCWTIRDLQTLLGKLQSVQEAWVCNRDLQGPSAAVFGPSAFASHLKRLHLDVLVLKPKSTADVFPSLVELSISDPVDVDAAVTFLKHTTFPSLESLSFVYWPGLDSSEELKPINEVLRTLGPALKRFAFTISADSSCNLVHLDWDRFFSLRSLVFEVPPARDTSSILRKIPTKLETLRLRAGEGADEPSELLDALLEWPPALSALKALMVFRLGAVEEETLERSCAQRGVSVAYQAAGQTYFNSWEDLALLP</sequence>
<dbReference type="Pfam" id="PF12937">
    <property type="entry name" value="F-box-like"/>
    <property type="match status" value="1"/>
</dbReference>